<evidence type="ECO:0000256" key="7">
    <source>
        <dbReference type="ARBA" id="ARBA00022737"/>
    </source>
</evidence>
<gene>
    <name evidence="13" type="ORF">FH972_016942</name>
</gene>
<feature type="compositionally biased region" description="Polar residues" evidence="10">
    <location>
        <begin position="922"/>
        <end position="932"/>
    </location>
</feature>
<dbReference type="InterPro" id="IPR036322">
    <property type="entry name" value="WD40_repeat_dom_sf"/>
</dbReference>
<feature type="domain" description="Enhancer of mRNA-decapping protein 4 C-terminal" evidence="12">
    <location>
        <begin position="1234"/>
        <end position="1336"/>
    </location>
</feature>
<dbReference type="GO" id="GO:0006397">
    <property type="term" value="P:mRNA processing"/>
    <property type="evidence" value="ECO:0007669"/>
    <property type="project" value="UniProtKB-KW"/>
</dbReference>
<dbReference type="FunFam" id="1.10.220.100:FF:000001">
    <property type="entry name" value="Enhancer of mRNA-decapping protein 4"/>
    <property type="match status" value="1"/>
</dbReference>
<feature type="region of interest" description="Disordered" evidence="10">
    <location>
        <begin position="661"/>
        <end position="681"/>
    </location>
</feature>
<keyword evidence="7" id="KW-0677">Repeat</keyword>
<dbReference type="InterPro" id="IPR045152">
    <property type="entry name" value="EDC4-like"/>
</dbReference>
<feature type="region of interest" description="Disordered" evidence="10">
    <location>
        <begin position="563"/>
        <end position="616"/>
    </location>
</feature>
<dbReference type="Pfam" id="PF16529">
    <property type="entry name" value="Ge1_WD40"/>
    <property type="match status" value="1"/>
</dbReference>
<evidence type="ECO:0000256" key="8">
    <source>
        <dbReference type="ARBA" id="ARBA00023054"/>
    </source>
</evidence>
<dbReference type="GO" id="GO:0000932">
    <property type="term" value="C:P-body"/>
    <property type="evidence" value="ECO:0007669"/>
    <property type="project" value="UniProtKB-SubCell"/>
</dbReference>
<evidence type="ECO:0000256" key="10">
    <source>
        <dbReference type="SAM" id="MobiDB-lite"/>
    </source>
</evidence>
<organism evidence="13 14">
    <name type="scientific">Carpinus fangiana</name>
    <dbReference type="NCBI Taxonomy" id="176857"/>
    <lineage>
        <taxon>Eukaryota</taxon>
        <taxon>Viridiplantae</taxon>
        <taxon>Streptophyta</taxon>
        <taxon>Embryophyta</taxon>
        <taxon>Tracheophyta</taxon>
        <taxon>Spermatophyta</taxon>
        <taxon>Magnoliopsida</taxon>
        <taxon>eudicotyledons</taxon>
        <taxon>Gunneridae</taxon>
        <taxon>Pentapetalae</taxon>
        <taxon>rosids</taxon>
        <taxon>fabids</taxon>
        <taxon>Fagales</taxon>
        <taxon>Betulaceae</taxon>
        <taxon>Carpinus</taxon>
    </lineage>
</organism>
<comment type="similarity">
    <text evidence="2">Belongs to the WD repeat EDC4 family.</text>
</comment>
<keyword evidence="5 9" id="KW-0853">WD repeat</keyword>
<feature type="compositionally biased region" description="Pro residues" evidence="10">
    <location>
        <begin position="100"/>
        <end position="111"/>
    </location>
</feature>
<name>A0A5N6RHF9_9ROSI</name>
<feature type="compositionally biased region" description="Polar residues" evidence="10">
    <location>
        <begin position="877"/>
        <end position="893"/>
    </location>
</feature>
<dbReference type="FunFam" id="2.130.10.10:FF:000232">
    <property type="entry name" value="enhancer of mRNA-decapping protein 4"/>
    <property type="match status" value="1"/>
</dbReference>
<evidence type="ECO:0000259" key="11">
    <source>
        <dbReference type="Pfam" id="PF16529"/>
    </source>
</evidence>
<dbReference type="InterPro" id="IPR001680">
    <property type="entry name" value="WD40_rpt"/>
</dbReference>
<feature type="repeat" description="WD" evidence="9">
    <location>
        <begin position="331"/>
        <end position="364"/>
    </location>
</feature>
<accession>A0A5N6RHF9</accession>
<keyword evidence="14" id="KW-1185">Reference proteome</keyword>
<dbReference type="Proteomes" id="UP000327013">
    <property type="component" value="Chromosome 7"/>
</dbReference>
<dbReference type="Gene3D" id="1.10.220.100">
    <property type="entry name" value="conserved c-terminal region of ge- 1"/>
    <property type="match status" value="1"/>
</dbReference>
<feature type="region of interest" description="Disordered" evidence="10">
    <location>
        <begin position="851"/>
        <end position="934"/>
    </location>
</feature>
<evidence type="ECO:0000256" key="4">
    <source>
        <dbReference type="ARBA" id="ARBA00022553"/>
    </source>
</evidence>
<dbReference type="PANTHER" id="PTHR15598">
    <property type="entry name" value="ENHANCER OF MRNA-DECAPPING PROTEIN 4"/>
    <property type="match status" value="1"/>
</dbReference>
<dbReference type="SMART" id="SM00320">
    <property type="entry name" value="WD40"/>
    <property type="match status" value="2"/>
</dbReference>
<feature type="domain" description="Enhancer of mRNA-decapping protein 4 WD40 repeat region" evidence="11">
    <location>
        <begin position="164"/>
        <end position="477"/>
    </location>
</feature>
<protein>
    <recommendedName>
        <fullName evidence="15">Enhancer of mRNA-decapping protein 4 WD40 repeat region domain-containing protein</fullName>
    </recommendedName>
</protein>
<keyword evidence="4" id="KW-0597">Phosphoprotein</keyword>
<feature type="compositionally biased region" description="Low complexity" evidence="10">
    <location>
        <begin position="112"/>
        <end position="122"/>
    </location>
</feature>
<dbReference type="InterPro" id="IPR015943">
    <property type="entry name" value="WD40/YVTN_repeat-like_dom_sf"/>
</dbReference>
<feature type="compositionally biased region" description="Pro residues" evidence="10">
    <location>
        <begin position="9"/>
        <end position="40"/>
    </location>
</feature>
<feature type="repeat" description="WD" evidence="9">
    <location>
        <begin position="212"/>
        <end position="254"/>
    </location>
</feature>
<sequence>MQSFFKPTNPSPPQPPNPPNLNTSPPFPPPSGPYSYPPQSAPFQPSPYHHYPYHPQPQNAPLHHQRSLSYPTPPLQPPISSPTNPNPNSGARLMALLNPNQPPPPAPPNPPSSSSSPAIMNLMPPPPPIRMPSSKLPKGRHLGGDRVVYDVDVRLEGETQPQLEVTPITKYQSDPHLVFGRQIAVNKSYICYGLRQGNIRVLNINTALRSLLRGHAQRVTDMAFFAEDVHLLASVGIDGRVYVWKISEGPDEEEKPQITGKAVVAIQITGDEEPAHPRVCWHCHKQEILVVGIGRRILRIDTIKVGKNEVFSAEEPLKCHVDKVIDGVQLVGNHDGEVTDLSMCQWMTTRLVSASIDGTVKIWEDRKFVPLAVFRPHEGQPVCSSTFLTAPHRPDHIILITAGSLNREVKTWALTSEEGWLLPSDAESWKCTQTLELKSTAEPRVEEAFFNQVAALSKAGLLLLANAKKNAIYAVHLDYGPNPAATRMDYIAEFTVTMPILSFTGTSDILPHGENIIQVYCVQTQAIQQYALDLAQCLPPPLEYMGLEKSDSNVLRDATSAEGFAASDSSGSKPTEMLPLAGSAPKQNIQVSSSESATAARYPVSSGSAETATSKEINSLSTEYKPVALTPVTSDADGVSVASPPLPLTPRLSRELSGFRSTASNFEPGPPLGIHVGDQPVNDYSVDRQVDTIRANFSDVPSLDDDSRNDKTKATSNAQDDLSSVLSPHLMFKQPTHLVTPSELKGNSSSGTANVIDGKSEGEASIQDVIVNSDASNAEVEVKVVGETRSTQNDEFGPQGDSQKISLENKEKFFCSQASDLGIVMARECCAISVEPYIMEEARQVDGVNVTEPLAEPPNADEDEVHDSTKNVPGKVSESSMSTPVLPSSTPNTKGKKQKGKNSQASRPSSPSPSAFNSTDSLNEPSGTTSLPSAEAPSQILAMQEMLNQLMIMQKEMQKQMTTMISVPVSKECKKLETNLGRSMEKAVKANTDALWARFQEENAKNEKLLRDRTQQITSSIGNFMNKDLPMLLEKAVKKEMAAVGPAVVRSITPAIEKTISSAIVESFQRGVGDKAINQLEKSINVKLEATVARQIQAQFQTSGKQALQDALKCSLETSVIPAFEMSCKAMFEQVDATFQKGMVEHSTAAKQHFESAHSPLAHALRDAINSASTVAQTLGGEVLEGQRKLLSLAAAGANSSAVNPLVSQLSNGPLGGLHEKVEVPVDPTKELSRLVSERKYDEAFTAALQRSDVTIVSWLCSQVDLRGILSAVPLLLSQGVLLSLLQQLACDISNDSPRKLAWMTDVANAIIPTDPMIAVHVRPIFDQVYNILNHQRSLPTITGAELSSLRLLMHVINSMLTTCK</sequence>
<evidence type="ECO:0000313" key="14">
    <source>
        <dbReference type="Proteomes" id="UP000327013"/>
    </source>
</evidence>
<evidence type="ECO:0000256" key="6">
    <source>
        <dbReference type="ARBA" id="ARBA00022664"/>
    </source>
</evidence>
<reference evidence="13 14" key="1">
    <citation type="submission" date="2019-06" db="EMBL/GenBank/DDBJ databases">
        <title>A chromosomal-level reference genome of Carpinus fangiana (Coryloideae, Betulaceae).</title>
        <authorList>
            <person name="Yang X."/>
            <person name="Wang Z."/>
            <person name="Zhang L."/>
            <person name="Hao G."/>
            <person name="Liu J."/>
            <person name="Yang Y."/>
        </authorList>
    </citation>
    <scope>NUCLEOTIDE SEQUENCE [LARGE SCALE GENOMIC DNA]</scope>
    <source>
        <strain evidence="13">Cfa_2016G</strain>
        <tissue evidence="13">Leaf</tissue>
    </source>
</reference>
<dbReference type="Gene3D" id="2.130.10.10">
    <property type="entry name" value="YVTN repeat-like/Quinoprotein amine dehydrogenase"/>
    <property type="match status" value="1"/>
</dbReference>
<dbReference type="PROSITE" id="PS50082">
    <property type="entry name" value="WD_REPEATS_2"/>
    <property type="match status" value="2"/>
</dbReference>
<dbReference type="SUPFAM" id="SSF50978">
    <property type="entry name" value="WD40 repeat-like"/>
    <property type="match status" value="1"/>
</dbReference>
<evidence type="ECO:0000256" key="5">
    <source>
        <dbReference type="ARBA" id="ARBA00022574"/>
    </source>
</evidence>
<evidence type="ECO:0000256" key="9">
    <source>
        <dbReference type="PROSITE-ProRule" id="PRU00221"/>
    </source>
</evidence>
<dbReference type="OrthoDB" id="21128at2759"/>
<feature type="compositionally biased region" description="Polar residues" evidence="10">
    <location>
        <begin position="585"/>
        <end position="597"/>
    </location>
</feature>
<dbReference type="Pfam" id="PF21289">
    <property type="entry name" value="EDC4_C"/>
    <property type="match status" value="1"/>
</dbReference>
<dbReference type="PROSITE" id="PS50294">
    <property type="entry name" value="WD_REPEATS_REGION"/>
    <property type="match status" value="1"/>
</dbReference>
<evidence type="ECO:0000256" key="1">
    <source>
        <dbReference type="ARBA" id="ARBA00004201"/>
    </source>
</evidence>
<dbReference type="InterPro" id="IPR032401">
    <property type="entry name" value="EDC4_WD40"/>
</dbReference>
<feature type="compositionally biased region" description="Low complexity" evidence="10">
    <location>
        <begin position="903"/>
        <end position="921"/>
    </location>
</feature>
<dbReference type="InterPro" id="IPR049404">
    <property type="entry name" value="EDC4_C"/>
</dbReference>
<feature type="compositionally biased region" description="Polar residues" evidence="10">
    <location>
        <begin position="605"/>
        <end position="616"/>
    </location>
</feature>
<evidence type="ECO:0000259" key="12">
    <source>
        <dbReference type="Pfam" id="PF21289"/>
    </source>
</evidence>
<feature type="compositionally biased region" description="Pro residues" evidence="10">
    <location>
        <begin position="71"/>
        <end position="80"/>
    </location>
</feature>
<feature type="compositionally biased region" description="Low complexity" evidence="10">
    <location>
        <begin position="41"/>
        <end position="50"/>
    </location>
</feature>
<dbReference type="InterPro" id="IPR044938">
    <property type="entry name" value="EDC4_C_sf"/>
</dbReference>
<dbReference type="PANTHER" id="PTHR15598:SF5">
    <property type="entry name" value="ENHANCER OF MRNA-DECAPPING PROTEIN 4"/>
    <property type="match status" value="1"/>
</dbReference>
<comment type="subcellular location">
    <subcellularLocation>
        <location evidence="1">Cytoplasm</location>
        <location evidence="1">P-body</location>
    </subcellularLocation>
</comment>
<keyword evidence="8" id="KW-0175">Coiled coil</keyword>
<keyword evidence="3" id="KW-0963">Cytoplasm</keyword>
<evidence type="ECO:0000256" key="2">
    <source>
        <dbReference type="ARBA" id="ARBA00009639"/>
    </source>
</evidence>
<evidence type="ECO:0000256" key="3">
    <source>
        <dbReference type="ARBA" id="ARBA00022490"/>
    </source>
</evidence>
<dbReference type="EMBL" id="CM017327">
    <property type="protein sequence ID" value="KAE8098914.1"/>
    <property type="molecule type" value="Genomic_DNA"/>
</dbReference>
<proteinExistence type="inferred from homology"/>
<evidence type="ECO:0008006" key="15">
    <source>
        <dbReference type="Google" id="ProtNLM"/>
    </source>
</evidence>
<dbReference type="GO" id="GO:0031087">
    <property type="term" value="P:deadenylation-independent decapping of nuclear-transcribed mRNA"/>
    <property type="evidence" value="ECO:0007669"/>
    <property type="project" value="InterPro"/>
</dbReference>
<feature type="region of interest" description="Disordered" evidence="10">
    <location>
        <begin position="695"/>
        <end position="725"/>
    </location>
</feature>
<keyword evidence="6" id="KW-0507">mRNA processing</keyword>
<feature type="region of interest" description="Disordered" evidence="10">
    <location>
        <begin position="1"/>
        <end position="142"/>
    </location>
</feature>
<evidence type="ECO:0000313" key="13">
    <source>
        <dbReference type="EMBL" id="KAE8098914.1"/>
    </source>
</evidence>
<feature type="compositionally biased region" description="Polar residues" evidence="10">
    <location>
        <begin position="714"/>
        <end position="725"/>
    </location>
</feature>